<name>A0A0F9FEA0_9ZZZZ</name>
<dbReference type="AlphaFoldDB" id="A0A0F9FEA0"/>
<proteinExistence type="predicted"/>
<accession>A0A0F9FEA0</accession>
<feature type="non-terminal residue" evidence="1">
    <location>
        <position position="1"/>
    </location>
</feature>
<gene>
    <name evidence="1" type="ORF">LCGC14_2253660</name>
</gene>
<evidence type="ECO:0000313" key="1">
    <source>
        <dbReference type="EMBL" id="KKL55615.1"/>
    </source>
</evidence>
<comment type="caution">
    <text evidence="1">The sequence shown here is derived from an EMBL/GenBank/DDBJ whole genome shotgun (WGS) entry which is preliminary data.</text>
</comment>
<protein>
    <submittedName>
        <fullName evidence="1">Uncharacterized protein</fullName>
    </submittedName>
</protein>
<dbReference type="EMBL" id="LAZR01030779">
    <property type="protein sequence ID" value="KKL55615.1"/>
    <property type="molecule type" value="Genomic_DNA"/>
</dbReference>
<organism evidence="1">
    <name type="scientific">marine sediment metagenome</name>
    <dbReference type="NCBI Taxonomy" id="412755"/>
    <lineage>
        <taxon>unclassified sequences</taxon>
        <taxon>metagenomes</taxon>
        <taxon>ecological metagenomes</taxon>
    </lineage>
</organism>
<reference evidence="1" key="1">
    <citation type="journal article" date="2015" name="Nature">
        <title>Complex archaea that bridge the gap between prokaryotes and eukaryotes.</title>
        <authorList>
            <person name="Spang A."/>
            <person name="Saw J.H."/>
            <person name="Jorgensen S.L."/>
            <person name="Zaremba-Niedzwiedzka K."/>
            <person name="Martijn J."/>
            <person name="Lind A.E."/>
            <person name="van Eijk R."/>
            <person name="Schleper C."/>
            <person name="Guy L."/>
            <person name="Ettema T.J."/>
        </authorList>
    </citation>
    <scope>NUCLEOTIDE SEQUENCE</scope>
</reference>
<sequence>DITTPPAIAATWYPSPIITVSTTTERPNPPWPTNSVPDLIDYVVGWREWYLLTYPSGVFQAKLYSGYNVTLDHPLHWPFRECMESVCAQGEMSPCNSEGHQVGHGCGIYAYKENNGFWVAPCWGKVALWGRIVEHKDGYRAQYAYPLELHVKEEKLADELRINYGCEVVVEEHHDELTEHEFLSAWGQSTQVQKQFSVVMGMLKQPMTVGLPAIKPIWLKP</sequence>